<dbReference type="FunFam" id="3.90.1150.10:FF:000006">
    <property type="entry name" value="Phosphoserine aminotransferase"/>
    <property type="match status" value="1"/>
</dbReference>
<dbReference type="PIRSF" id="PIRSF000525">
    <property type="entry name" value="SerC"/>
    <property type="match status" value="1"/>
</dbReference>
<feature type="binding site" evidence="12">
    <location>
        <position position="194"/>
    </location>
    <ligand>
        <name>pyridoxal 5'-phosphate</name>
        <dbReference type="ChEBI" id="CHEBI:597326"/>
    </ligand>
</feature>
<keyword evidence="7 12" id="KW-0663">Pyridoxal phosphate</keyword>
<dbReference type="NCBIfam" id="NF003764">
    <property type="entry name" value="PRK05355.1"/>
    <property type="match status" value="1"/>
</dbReference>
<evidence type="ECO:0000256" key="10">
    <source>
        <dbReference type="ARBA" id="ARBA00047630"/>
    </source>
</evidence>
<dbReference type="Proteomes" id="UP000199604">
    <property type="component" value="Unassembled WGS sequence"/>
</dbReference>
<feature type="binding site" evidence="12">
    <location>
        <position position="236"/>
    </location>
    <ligand>
        <name>pyridoxal 5'-phosphate</name>
        <dbReference type="ChEBI" id="CHEBI:597326"/>
    </ligand>
</feature>
<evidence type="ECO:0000256" key="9">
    <source>
        <dbReference type="ARBA" id="ARBA00023299"/>
    </source>
</evidence>
<organism evidence="14 15">
    <name type="scientific">Flavobacterium swingsii</name>
    <dbReference type="NCBI Taxonomy" id="498292"/>
    <lineage>
        <taxon>Bacteria</taxon>
        <taxon>Pseudomonadati</taxon>
        <taxon>Bacteroidota</taxon>
        <taxon>Flavobacteriia</taxon>
        <taxon>Flavobacteriales</taxon>
        <taxon>Flavobacteriaceae</taxon>
        <taxon>Flavobacterium</taxon>
    </lineage>
</organism>
<evidence type="ECO:0000259" key="13">
    <source>
        <dbReference type="Pfam" id="PF00266"/>
    </source>
</evidence>
<feature type="binding site" evidence="12">
    <location>
        <position position="146"/>
    </location>
    <ligand>
        <name>pyridoxal 5'-phosphate</name>
        <dbReference type="ChEBI" id="CHEBI:597326"/>
    </ligand>
</feature>
<evidence type="ECO:0000256" key="3">
    <source>
        <dbReference type="ARBA" id="ARBA00006904"/>
    </source>
</evidence>
<gene>
    <name evidence="12" type="primary">serC</name>
    <name evidence="14" type="ORF">SAMN05660845_0921</name>
</gene>
<comment type="similarity">
    <text evidence="3 12">Belongs to the class-V pyridoxal-phosphate-dependent aminotransferase family. SerC subfamily.</text>
</comment>
<evidence type="ECO:0000256" key="12">
    <source>
        <dbReference type="HAMAP-Rule" id="MF_00160"/>
    </source>
</evidence>
<dbReference type="EC" id="2.6.1.52" evidence="12"/>
<dbReference type="GO" id="GO:0005737">
    <property type="term" value="C:cytoplasm"/>
    <property type="evidence" value="ECO:0007669"/>
    <property type="project" value="UniProtKB-SubCell"/>
</dbReference>
<reference evidence="15" key="1">
    <citation type="submission" date="2016-10" db="EMBL/GenBank/DDBJ databases">
        <authorList>
            <person name="Varghese N."/>
            <person name="Submissions S."/>
        </authorList>
    </citation>
    <scope>NUCLEOTIDE SEQUENCE [LARGE SCALE GENOMIC DNA]</scope>
    <source>
        <strain evidence="15">DSM 21789</strain>
    </source>
</reference>
<protein>
    <recommendedName>
        <fullName evidence="12">Phosphoserine aminotransferase</fullName>
        <ecNumber evidence="12">2.6.1.52</ecNumber>
    </recommendedName>
    <alternativeName>
        <fullName evidence="12">Phosphohydroxythreonine aminotransferase</fullName>
        <shortName evidence="12">PSAT</shortName>
    </alternativeName>
</protein>
<evidence type="ECO:0000313" key="14">
    <source>
        <dbReference type="EMBL" id="SFA90914.1"/>
    </source>
</evidence>
<keyword evidence="5 12" id="KW-0028">Amino-acid biosynthesis</keyword>
<evidence type="ECO:0000256" key="11">
    <source>
        <dbReference type="ARBA" id="ARBA00049007"/>
    </source>
</evidence>
<comment type="pathway">
    <text evidence="2 12">Amino-acid biosynthesis; L-serine biosynthesis; L-serine from 3-phospho-D-glycerate: step 2/3.</text>
</comment>
<comment type="subcellular location">
    <subcellularLocation>
        <location evidence="12">Cytoplasm</location>
    </subcellularLocation>
</comment>
<comment type="pathway">
    <text evidence="1 12">Cofactor biosynthesis; pyridoxine 5'-phosphate biosynthesis; pyridoxine 5'-phosphate from D-erythrose 4-phosphate: step 3/5.</text>
</comment>
<feature type="binding site" evidence="12">
    <location>
        <position position="213"/>
    </location>
    <ligand>
        <name>pyridoxal 5'-phosphate</name>
        <dbReference type="ChEBI" id="CHEBI:597326"/>
    </ligand>
</feature>
<keyword evidence="12" id="KW-0963">Cytoplasm</keyword>
<feature type="binding site" evidence="12">
    <location>
        <begin position="278"/>
        <end position="279"/>
    </location>
    <ligand>
        <name>pyridoxal 5'-phosphate</name>
        <dbReference type="ChEBI" id="CHEBI:597326"/>
    </ligand>
</feature>
<evidence type="ECO:0000256" key="1">
    <source>
        <dbReference type="ARBA" id="ARBA00004915"/>
    </source>
</evidence>
<dbReference type="PANTHER" id="PTHR43247">
    <property type="entry name" value="PHOSPHOSERINE AMINOTRANSFERASE"/>
    <property type="match status" value="1"/>
</dbReference>
<dbReference type="InterPro" id="IPR015424">
    <property type="entry name" value="PyrdxlP-dep_Trfase"/>
</dbReference>
<dbReference type="InterPro" id="IPR015421">
    <property type="entry name" value="PyrdxlP-dep_Trfase_major"/>
</dbReference>
<evidence type="ECO:0000256" key="6">
    <source>
        <dbReference type="ARBA" id="ARBA00022679"/>
    </source>
</evidence>
<dbReference type="FunFam" id="3.40.640.10:FF:000010">
    <property type="entry name" value="Phosphoserine aminotransferase"/>
    <property type="match status" value="1"/>
</dbReference>
<name>A0A1I0WQT8_9FLAO</name>
<comment type="catalytic activity">
    <reaction evidence="10 12">
        <text>4-(phosphooxy)-L-threonine + 2-oxoglutarate = (R)-3-hydroxy-2-oxo-4-phosphooxybutanoate + L-glutamate</text>
        <dbReference type="Rhea" id="RHEA:16573"/>
        <dbReference type="ChEBI" id="CHEBI:16810"/>
        <dbReference type="ChEBI" id="CHEBI:29985"/>
        <dbReference type="ChEBI" id="CHEBI:58452"/>
        <dbReference type="ChEBI" id="CHEBI:58538"/>
        <dbReference type="EC" id="2.6.1.52"/>
    </reaction>
</comment>
<dbReference type="SUPFAM" id="SSF53383">
    <property type="entry name" value="PLP-dependent transferases"/>
    <property type="match status" value="1"/>
</dbReference>
<dbReference type="EMBL" id="FOJT01000002">
    <property type="protein sequence ID" value="SFA90914.1"/>
    <property type="molecule type" value="Genomic_DNA"/>
</dbReference>
<comment type="cofactor">
    <cofactor evidence="12">
        <name>pyridoxal 5'-phosphate</name>
        <dbReference type="ChEBI" id="CHEBI:597326"/>
    </cofactor>
    <text evidence="12">Binds 1 pyridoxal phosphate per subunit.</text>
</comment>
<keyword evidence="15" id="KW-1185">Reference proteome</keyword>
<dbReference type="Pfam" id="PF00266">
    <property type="entry name" value="Aminotran_5"/>
    <property type="match status" value="1"/>
</dbReference>
<keyword evidence="4 12" id="KW-0032">Aminotransferase</keyword>
<dbReference type="PANTHER" id="PTHR43247:SF1">
    <property type="entry name" value="PHOSPHOSERINE AMINOTRANSFERASE"/>
    <property type="match status" value="1"/>
</dbReference>
<dbReference type="InterPro" id="IPR022278">
    <property type="entry name" value="Pser_aminoTfrase"/>
</dbReference>
<feature type="modified residue" description="N6-(pyridoxal phosphate)lysine" evidence="12">
    <location>
        <position position="237"/>
    </location>
</feature>
<keyword evidence="6 12" id="KW-0808">Transferase</keyword>
<comment type="subunit">
    <text evidence="12">Homodimer.</text>
</comment>
<keyword evidence="8 12" id="KW-0664">Pyridoxine biosynthesis</keyword>
<dbReference type="Gene3D" id="3.90.1150.10">
    <property type="entry name" value="Aspartate Aminotransferase, domain 1"/>
    <property type="match status" value="1"/>
</dbReference>
<evidence type="ECO:0000256" key="2">
    <source>
        <dbReference type="ARBA" id="ARBA00005099"/>
    </source>
</evidence>
<dbReference type="GO" id="GO:0004648">
    <property type="term" value="F:O-phospho-L-serine:2-oxoglutarate aminotransferase activity"/>
    <property type="evidence" value="ECO:0007669"/>
    <property type="project" value="UniProtKB-UniRule"/>
</dbReference>
<dbReference type="AlphaFoldDB" id="A0A1I0WQT8"/>
<dbReference type="InterPro" id="IPR020578">
    <property type="entry name" value="Aminotrans_V_PyrdxlP_BS"/>
</dbReference>
<evidence type="ECO:0000256" key="7">
    <source>
        <dbReference type="ARBA" id="ARBA00022898"/>
    </source>
</evidence>
<dbReference type="UniPathway" id="UPA00135">
    <property type="reaction ID" value="UER00197"/>
</dbReference>
<evidence type="ECO:0000256" key="8">
    <source>
        <dbReference type="ARBA" id="ARBA00023096"/>
    </source>
</evidence>
<comment type="catalytic activity">
    <reaction evidence="11 12">
        <text>O-phospho-L-serine + 2-oxoglutarate = 3-phosphooxypyruvate + L-glutamate</text>
        <dbReference type="Rhea" id="RHEA:14329"/>
        <dbReference type="ChEBI" id="CHEBI:16810"/>
        <dbReference type="ChEBI" id="CHEBI:18110"/>
        <dbReference type="ChEBI" id="CHEBI:29985"/>
        <dbReference type="ChEBI" id="CHEBI:57524"/>
        <dbReference type="EC" id="2.6.1.52"/>
    </reaction>
</comment>
<dbReference type="GO" id="GO:0008615">
    <property type="term" value="P:pyridoxine biosynthetic process"/>
    <property type="evidence" value="ECO:0007669"/>
    <property type="project" value="UniProtKB-UniRule"/>
</dbReference>
<dbReference type="GO" id="GO:0030170">
    <property type="term" value="F:pyridoxal phosphate binding"/>
    <property type="evidence" value="ECO:0007669"/>
    <property type="project" value="UniProtKB-UniRule"/>
</dbReference>
<evidence type="ECO:0000256" key="4">
    <source>
        <dbReference type="ARBA" id="ARBA00022576"/>
    </source>
</evidence>
<feature type="binding site" evidence="12">
    <location>
        <position position="85"/>
    </location>
    <ligand>
        <name>L-glutamate</name>
        <dbReference type="ChEBI" id="CHEBI:29985"/>
    </ligand>
</feature>
<dbReference type="PROSITE" id="PS00595">
    <property type="entry name" value="AA_TRANSFER_CLASS_5"/>
    <property type="match status" value="1"/>
</dbReference>
<sequence length="400" mass="44380">MSTSKISQIIGAEKEKSEHIHKPHFNLEALVNSGKNTTTTQQQTMKKHNYSAGPCILPQEVFEKSAQAILDFNNSGLSLLEISHRSKDFVAVMEEARALVLELLGLEGKGYQALFLAGGASLEFLMVPYNLMKENGKAAYLDTGTWASGAIKEAKYFGETVVVASSKEQNYNHIPTNYTIPSDANYFHCTSNNTIFGTQMKSFPDTNIPVVCDMSSDIFSRVLDFSKFDLIYAGAQKNMGPAGTTLVVVKEEILSKTGRYIPSMLDYEKHIKAESMYNTPPVFPIYASLLTLQWLKNLGGIRAIEKINNAKANLLYSEIDRNPLFKGAANVEDRSNMNATFLLNDESHTELFDKMWKEAGISGLPGHRSVGGYRASMYNALPLESVQVLVNVMKELENKI</sequence>
<dbReference type="Gene3D" id="3.40.640.10">
    <property type="entry name" value="Type I PLP-dependent aspartate aminotransferase-like (Major domain)"/>
    <property type="match status" value="1"/>
</dbReference>
<dbReference type="GO" id="GO:0006564">
    <property type="term" value="P:L-serine biosynthetic process"/>
    <property type="evidence" value="ECO:0007669"/>
    <property type="project" value="UniProtKB-UniRule"/>
</dbReference>
<dbReference type="STRING" id="498292.SAMN05660845_0921"/>
<evidence type="ECO:0000313" key="15">
    <source>
        <dbReference type="Proteomes" id="UP000199604"/>
    </source>
</evidence>
<feature type="domain" description="Aminotransferase class V" evidence="13">
    <location>
        <begin position="49"/>
        <end position="389"/>
    </location>
</feature>
<dbReference type="HAMAP" id="MF_00160">
    <property type="entry name" value="SerC_aminotrans_5"/>
    <property type="match status" value="1"/>
</dbReference>
<accession>A0A1I0WQT8</accession>
<feature type="binding site" evidence="12">
    <location>
        <begin position="120"/>
        <end position="121"/>
    </location>
    <ligand>
        <name>pyridoxal 5'-phosphate</name>
        <dbReference type="ChEBI" id="CHEBI:597326"/>
    </ligand>
</feature>
<keyword evidence="9 12" id="KW-0718">Serine biosynthesis</keyword>
<comment type="caution">
    <text evidence="12">Lacks conserved residue(s) required for the propagation of feature annotation.</text>
</comment>
<evidence type="ECO:0000256" key="5">
    <source>
        <dbReference type="ARBA" id="ARBA00022605"/>
    </source>
</evidence>
<dbReference type="UniPathway" id="UPA00244">
    <property type="reaction ID" value="UER00311"/>
</dbReference>
<proteinExistence type="inferred from homology"/>
<comment type="function">
    <text evidence="12">Catalyzes the reversible conversion of 3-phosphohydroxypyruvate to phosphoserine and of 3-hydroxy-2-oxo-4-phosphonooxybutanoate to phosphohydroxythreonine.</text>
</comment>
<dbReference type="InterPro" id="IPR015422">
    <property type="entry name" value="PyrdxlP-dep_Trfase_small"/>
</dbReference>
<dbReference type="InterPro" id="IPR000192">
    <property type="entry name" value="Aminotrans_V_dom"/>
</dbReference>